<dbReference type="EMBL" id="JACVVK020000034">
    <property type="protein sequence ID" value="KAK7500911.1"/>
    <property type="molecule type" value="Genomic_DNA"/>
</dbReference>
<dbReference type="AlphaFoldDB" id="A0ABD0LNQ0"/>
<keyword evidence="2" id="KW-1185">Reference proteome</keyword>
<evidence type="ECO:0000313" key="1">
    <source>
        <dbReference type="EMBL" id="KAK7500911.1"/>
    </source>
</evidence>
<proteinExistence type="predicted"/>
<comment type="caution">
    <text evidence="1">The sequence shown here is derived from an EMBL/GenBank/DDBJ whole genome shotgun (WGS) entry which is preliminary data.</text>
</comment>
<evidence type="ECO:0000313" key="2">
    <source>
        <dbReference type="Proteomes" id="UP001519460"/>
    </source>
</evidence>
<gene>
    <name evidence="1" type="ORF">BaRGS_00007791</name>
</gene>
<accession>A0ABD0LNQ0</accession>
<dbReference type="Proteomes" id="UP001519460">
    <property type="component" value="Unassembled WGS sequence"/>
</dbReference>
<name>A0ABD0LNQ0_9CAEN</name>
<sequence length="188" mass="20475">MQMFLMNKEREGVWGWGGHRPQVLTHLELVSVHAPVHLTSRKARQLTKLAVHLAVLKLHVTARVEVSPRTRATSPPHFTEDGSQGVCSAVLVPVLTVLPVIRLLSGRPGSAPYGNGAHLRNVLIAGENPPAVALVAPVILAECDDEVVRAGWLIGDIVDRSYALSHLGRHLHERCHSTRLEHQGKNAA</sequence>
<reference evidence="1 2" key="1">
    <citation type="journal article" date="2023" name="Sci. Data">
        <title>Genome assembly of the Korean intertidal mud-creeper Batillaria attramentaria.</title>
        <authorList>
            <person name="Patra A.K."/>
            <person name="Ho P.T."/>
            <person name="Jun S."/>
            <person name="Lee S.J."/>
            <person name="Kim Y."/>
            <person name="Won Y.J."/>
        </authorList>
    </citation>
    <scope>NUCLEOTIDE SEQUENCE [LARGE SCALE GENOMIC DNA]</scope>
    <source>
        <strain evidence="1">Wonlab-2016</strain>
    </source>
</reference>
<protein>
    <submittedName>
        <fullName evidence="1">Uncharacterized protein</fullName>
    </submittedName>
</protein>
<organism evidence="1 2">
    <name type="scientific">Batillaria attramentaria</name>
    <dbReference type="NCBI Taxonomy" id="370345"/>
    <lineage>
        <taxon>Eukaryota</taxon>
        <taxon>Metazoa</taxon>
        <taxon>Spiralia</taxon>
        <taxon>Lophotrochozoa</taxon>
        <taxon>Mollusca</taxon>
        <taxon>Gastropoda</taxon>
        <taxon>Caenogastropoda</taxon>
        <taxon>Sorbeoconcha</taxon>
        <taxon>Cerithioidea</taxon>
        <taxon>Batillariidae</taxon>
        <taxon>Batillaria</taxon>
    </lineage>
</organism>